<name>A0AAD3CZY8_9STRA</name>
<dbReference type="EMBL" id="BLLK01000047">
    <property type="protein sequence ID" value="GFH55102.1"/>
    <property type="molecule type" value="Genomic_DNA"/>
</dbReference>
<comment type="caution">
    <text evidence="3">The sequence shown here is derived from an EMBL/GenBank/DDBJ whole genome shotgun (WGS) entry which is preliminary data.</text>
</comment>
<accession>A0AAD3CZY8</accession>
<keyword evidence="2" id="KW-0732">Signal</keyword>
<reference evidence="3 4" key="1">
    <citation type="journal article" date="2021" name="Sci. Rep.">
        <title>The genome of the diatom Chaetoceros tenuissimus carries an ancient integrated fragment of an extant virus.</title>
        <authorList>
            <person name="Hongo Y."/>
            <person name="Kimura K."/>
            <person name="Takaki Y."/>
            <person name="Yoshida Y."/>
            <person name="Baba S."/>
            <person name="Kobayashi G."/>
            <person name="Nagasaki K."/>
            <person name="Hano T."/>
            <person name="Tomaru Y."/>
        </authorList>
    </citation>
    <scope>NUCLEOTIDE SEQUENCE [LARGE SCALE GENOMIC DNA]</scope>
    <source>
        <strain evidence="3 4">NIES-3715</strain>
    </source>
</reference>
<keyword evidence="4" id="KW-1185">Reference proteome</keyword>
<feature type="chain" id="PRO_5042094751" evidence="2">
    <location>
        <begin position="27"/>
        <end position="733"/>
    </location>
</feature>
<organism evidence="3 4">
    <name type="scientific">Chaetoceros tenuissimus</name>
    <dbReference type="NCBI Taxonomy" id="426638"/>
    <lineage>
        <taxon>Eukaryota</taxon>
        <taxon>Sar</taxon>
        <taxon>Stramenopiles</taxon>
        <taxon>Ochrophyta</taxon>
        <taxon>Bacillariophyta</taxon>
        <taxon>Coscinodiscophyceae</taxon>
        <taxon>Chaetocerotophycidae</taxon>
        <taxon>Chaetocerotales</taxon>
        <taxon>Chaetocerotaceae</taxon>
        <taxon>Chaetoceros</taxon>
    </lineage>
</organism>
<sequence length="733" mass="73267">MHQLHTTITTFLFLSINLIYIATAEASCVTFSNDLCKSYVTPEKCLEVAGCKWEESLMSCTGQAELKCYNDPIRAHCNLRGCSEKAISREEQLLERFSVRRLGSYNYNEDEIQRIQIIYIIVCVVISFAVIVFLGCYFWNRQRRIEANRPPPNEGMGGVPVVQNPQYYSGQPTAATLKVSQEVDIAINGAFSVAPFSLNKGNRMPNIEVQKRHSQLEMKKPKREDESVAKKSDKKFFFGDEVKENTNSTATIVGGGVTAAVASRVASTAATSGAAVAAAGTSTTSTSAGMSAGSVVASRVASTAATSGAAVAAAGTSTTSTSAGMSAGSVVASRVASTAATSGAAVAAAGTSTTSTSAGMSAGSVVASRVASTAATSGAAVAATAGSSVSTNTGALAAGRIAVAASTGVAIEATEGTASLSLAASTSSLVADSAMSASIGETISGAVALDSVATETIVGSVTSDLSLVGTSETLLESIASEGVLAEGMTSTTIEIAEGGTTLGAEIIADGVIADTVVSSSVSGAITGSLGGTSDVLLDTIVSEGALADSFAISSTELASTLTSTTIEIAEGSASLGTAASTSSLGAEIVADGSIADTVVSSSVSEAITGSLGGTGEALLDAIASDGVLAESLTSSSAELASVTTDVVSSIEGDALIGDALTGLSDAVVGAGDTMLAMAGEAGLGVLSFLPSWFLSGGLVALLGEVVFALFAFGTFSNTISSFFTSNDAKKNRK</sequence>
<keyword evidence="1" id="KW-0472">Membrane</keyword>
<proteinExistence type="predicted"/>
<keyword evidence="1" id="KW-1133">Transmembrane helix</keyword>
<dbReference type="Proteomes" id="UP001054902">
    <property type="component" value="Unassembled WGS sequence"/>
</dbReference>
<feature type="signal peptide" evidence="2">
    <location>
        <begin position="1"/>
        <end position="26"/>
    </location>
</feature>
<dbReference type="AlphaFoldDB" id="A0AAD3CZY8"/>
<feature type="transmembrane region" description="Helical" evidence="1">
    <location>
        <begin position="117"/>
        <end position="139"/>
    </location>
</feature>
<gene>
    <name evidence="3" type="ORF">CTEN210_11578</name>
</gene>
<evidence type="ECO:0000256" key="1">
    <source>
        <dbReference type="SAM" id="Phobius"/>
    </source>
</evidence>
<keyword evidence="1" id="KW-0812">Transmembrane</keyword>
<evidence type="ECO:0000313" key="3">
    <source>
        <dbReference type="EMBL" id="GFH55102.1"/>
    </source>
</evidence>
<evidence type="ECO:0000256" key="2">
    <source>
        <dbReference type="SAM" id="SignalP"/>
    </source>
</evidence>
<protein>
    <submittedName>
        <fullName evidence="3">Uncharacterized protein</fullName>
    </submittedName>
</protein>
<feature type="transmembrane region" description="Helical" evidence="1">
    <location>
        <begin position="699"/>
        <end position="723"/>
    </location>
</feature>
<evidence type="ECO:0000313" key="4">
    <source>
        <dbReference type="Proteomes" id="UP001054902"/>
    </source>
</evidence>